<keyword evidence="15" id="KW-1185">Reference proteome</keyword>
<name>A0ABQ5VSA9_9RHOB</name>
<dbReference type="Gene3D" id="3.40.50.300">
    <property type="entry name" value="P-loop containing nucleotide triphosphate hydrolases"/>
    <property type="match status" value="1"/>
</dbReference>
<evidence type="ECO:0000256" key="11">
    <source>
        <dbReference type="RuleBase" id="RU003783"/>
    </source>
</evidence>
<dbReference type="PANTHER" id="PTHR11088">
    <property type="entry name" value="TRNA DIMETHYLALLYLTRANSFERASE"/>
    <property type="match status" value="1"/>
</dbReference>
<dbReference type="HAMAP" id="MF_00185">
    <property type="entry name" value="IPP_trans"/>
    <property type="match status" value="1"/>
</dbReference>
<dbReference type="NCBIfam" id="TIGR00174">
    <property type="entry name" value="miaA"/>
    <property type="match status" value="1"/>
</dbReference>
<evidence type="ECO:0000256" key="8">
    <source>
        <dbReference type="ARBA" id="ARBA00022842"/>
    </source>
</evidence>
<organism evidence="14 15">
    <name type="scientific">Amylibacter marinus</name>
    <dbReference type="NCBI Taxonomy" id="1475483"/>
    <lineage>
        <taxon>Bacteria</taxon>
        <taxon>Pseudomonadati</taxon>
        <taxon>Pseudomonadota</taxon>
        <taxon>Alphaproteobacteria</taxon>
        <taxon>Rhodobacterales</taxon>
        <taxon>Paracoccaceae</taxon>
        <taxon>Amylibacter</taxon>
    </lineage>
</organism>
<evidence type="ECO:0000256" key="10">
    <source>
        <dbReference type="HAMAP-Rule" id="MF_00185"/>
    </source>
</evidence>
<reference evidence="15" key="1">
    <citation type="journal article" date="2019" name="Int. J. Syst. Evol. Microbiol.">
        <title>The Global Catalogue of Microorganisms (GCM) 10K type strain sequencing project: providing services to taxonomists for standard genome sequencing and annotation.</title>
        <authorList>
            <consortium name="The Broad Institute Genomics Platform"/>
            <consortium name="The Broad Institute Genome Sequencing Center for Infectious Disease"/>
            <person name="Wu L."/>
            <person name="Ma J."/>
        </authorList>
    </citation>
    <scope>NUCLEOTIDE SEQUENCE [LARGE SCALE GENOMIC DNA]</scope>
    <source>
        <strain evidence="15">NBRC 110140</strain>
    </source>
</reference>
<comment type="caution">
    <text evidence="14">The sequence shown here is derived from an EMBL/GenBank/DDBJ whole genome shotgun (WGS) entry which is preliminary data.</text>
</comment>
<evidence type="ECO:0000256" key="5">
    <source>
        <dbReference type="ARBA" id="ARBA00022694"/>
    </source>
</evidence>
<comment type="catalytic activity">
    <reaction evidence="9 10 11">
        <text>adenosine(37) in tRNA + dimethylallyl diphosphate = N(6)-dimethylallyladenosine(37) in tRNA + diphosphate</text>
        <dbReference type="Rhea" id="RHEA:26482"/>
        <dbReference type="Rhea" id="RHEA-COMP:10162"/>
        <dbReference type="Rhea" id="RHEA-COMP:10375"/>
        <dbReference type="ChEBI" id="CHEBI:33019"/>
        <dbReference type="ChEBI" id="CHEBI:57623"/>
        <dbReference type="ChEBI" id="CHEBI:74411"/>
        <dbReference type="ChEBI" id="CHEBI:74415"/>
        <dbReference type="EC" id="2.5.1.75"/>
    </reaction>
</comment>
<feature type="binding site" evidence="10">
    <location>
        <begin position="17"/>
        <end position="22"/>
    </location>
    <ligand>
        <name>substrate</name>
    </ligand>
</feature>
<keyword evidence="6 10" id="KW-0547">Nucleotide-binding</keyword>
<evidence type="ECO:0000256" key="2">
    <source>
        <dbReference type="ARBA" id="ARBA00003213"/>
    </source>
</evidence>
<keyword evidence="5 10" id="KW-0819">tRNA processing</keyword>
<evidence type="ECO:0000256" key="1">
    <source>
        <dbReference type="ARBA" id="ARBA00001946"/>
    </source>
</evidence>
<sequence length="305" mass="33578">MEINFNSTKAILIAGATATGKSALGLRLAQRYNGVIINADALQVYADWHILTARPSAQEQASCPHRLYGHVPLNTPYSTGAWIKDLRLQLKHAQAEGLRPIILGGTGLYFKTLTQGIAEIPDISTEVKAQADDLEATLGKGIFAQLLAQADPASLAGLDAQNPMRTRRAWEVLTSTGRGISSWQADTPPPLLDIAQTTPVVLNSEVEWLNARINRRFDMMVEMGALDECRAILESGKWNPNHPSNKAIGAAEIISHLQGDLSLEAAIDSAKVQTRQYAKRQRTWFRSQMKNWHQLAIDKPLEFPL</sequence>
<dbReference type="Pfam" id="PF01715">
    <property type="entry name" value="IPPT"/>
    <property type="match status" value="1"/>
</dbReference>
<evidence type="ECO:0000256" key="7">
    <source>
        <dbReference type="ARBA" id="ARBA00022840"/>
    </source>
</evidence>
<evidence type="ECO:0000313" key="14">
    <source>
        <dbReference type="EMBL" id="GLQ34215.1"/>
    </source>
</evidence>
<comment type="function">
    <text evidence="2 10 12">Catalyzes the transfer of a dimethylallyl group onto the adenine at position 37 in tRNAs that read codons beginning with uridine, leading to the formation of N6-(dimethylallyl)adenosine (i(6)A).</text>
</comment>
<gene>
    <name evidence="10 14" type="primary">miaA</name>
    <name evidence="14" type="ORF">GCM10007939_04980</name>
</gene>
<feature type="site" description="Interaction with substrate tRNA" evidence="10">
    <location>
        <position position="106"/>
    </location>
</feature>
<dbReference type="SUPFAM" id="SSF52540">
    <property type="entry name" value="P-loop containing nucleoside triphosphate hydrolases"/>
    <property type="match status" value="1"/>
</dbReference>
<keyword evidence="7 10" id="KW-0067">ATP-binding</keyword>
<dbReference type="EC" id="2.5.1.75" evidence="10"/>
<dbReference type="Gene3D" id="1.10.20.140">
    <property type="match status" value="1"/>
</dbReference>
<evidence type="ECO:0000256" key="9">
    <source>
        <dbReference type="ARBA" id="ARBA00049563"/>
    </source>
</evidence>
<keyword evidence="4 10" id="KW-0808">Transferase</keyword>
<proteinExistence type="inferred from homology"/>
<feature type="binding site" evidence="10">
    <location>
        <begin position="15"/>
        <end position="22"/>
    </location>
    <ligand>
        <name>ATP</name>
        <dbReference type="ChEBI" id="CHEBI:30616"/>
    </ligand>
</feature>
<dbReference type="RefSeq" id="WP_284375889.1">
    <property type="nucleotide sequence ID" value="NZ_BSNN01000002.1"/>
</dbReference>
<comment type="cofactor">
    <cofactor evidence="1 10">
        <name>Mg(2+)</name>
        <dbReference type="ChEBI" id="CHEBI:18420"/>
    </cofactor>
</comment>
<comment type="subunit">
    <text evidence="10">Monomer.</text>
</comment>
<dbReference type="InterPro" id="IPR039657">
    <property type="entry name" value="Dimethylallyltransferase"/>
</dbReference>
<dbReference type="Proteomes" id="UP001156694">
    <property type="component" value="Unassembled WGS sequence"/>
</dbReference>
<evidence type="ECO:0000256" key="12">
    <source>
        <dbReference type="RuleBase" id="RU003784"/>
    </source>
</evidence>
<comment type="caution">
    <text evidence="10">Lacks conserved residue(s) required for the propagation of feature annotation.</text>
</comment>
<protein>
    <recommendedName>
        <fullName evidence="10">tRNA dimethylallyltransferase</fullName>
        <ecNumber evidence="10">2.5.1.75</ecNumber>
    </recommendedName>
    <alternativeName>
        <fullName evidence="10">Dimethylallyl diphosphate:tRNA dimethylallyltransferase</fullName>
        <shortName evidence="10">DMAPP:tRNA dimethylallyltransferase</shortName>
        <shortName evidence="10">DMATase</shortName>
    </alternativeName>
    <alternativeName>
        <fullName evidence="10">Isopentenyl-diphosphate:tRNA isopentenyltransferase</fullName>
        <shortName evidence="10">IPP transferase</shortName>
        <shortName evidence="10">IPPT</shortName>
        <shortName evidence="10">IPTase</shortName>
    </alternativeName>
</protein>
<accession>A0ABQ5VSA9</accession>
<dbReference type="InterPro" id="IPR027417">
    <property type="entry name" value="P-loop_NTPase"/>
</dbReference>
<evidence type="ECO:0000256" key="3">
    <source>
        <dbReference type="ARBA" id="ARBA00005842"/>
    </source>
</evidence>
<dbReference type="EMBL" id="BSNN01000002">
    <property type="protein sequence ID" value="GLQ34215.1"/>
    <property type="molecule type" value="Genomic_DNA"/>
</dbReference>
<dbReference type="PANTHER" id="PTHR11088:SF60">
    <property type="entry name" value="TRNA DIMETHYLALLYLTRANSFERASE"/>
    <property type="match status" value="1"/>
</dbReference>
<dbReference type="InterPro" id="IPR018022">
    <property type="entry name" value="IPT"/>
</dbReference>
<comment type="similarity">
    <text evidence="3 10 13">Belongs to the IPP transferase family.</text>
</comment>
<evidence type="ECO:0000256" key="6">
    <source>
        <dbReference type="ARBA" id="ARBA00022741"/>
    </source>
</evidence>
<evidence type="ECO:0000256" key="4">
    <source>
        <dbReference type="ARBA" id="ARBA00022679"/>
    </source>
</evidence>
<evidence type="ECO:0000256" key="13">
    <source>
        <dbReference type="RuleBase" id="RU003785"/>
    </source>
</evidence>
<keyword evidence="8 10" id="KW-0460">Magnesium</keyword>
<evidence type="ECO:0000313" key="15">
    <source>
        <dbReference type="Proteomes" id="UP001156694"/>
    </source>
</evidence>